<comment type="similarity">
    <text evidence="10">In the C-terminal section; belongs to the IspF family.</text>
</comment>
<feature type="binding site" evidence="10">
    <location>
        <begin position="299"/>
        <end position="301"/>
    </location>
    <ligand>
        <name>4-CDP-2-C-methyl-D-erythritol 2-phosphate</name>
        <dbReference type="ChEBI" id="CHEBI:57919"/>
    </ligand>
</feature>
<dbReference type="InterPro" id="IPR036571">
    <property type="entry name" value="MECDP_synthase_sf"/>
</dbReference>
<dbReference type="InterPro" id="IPR018294">
    <property type="entry name" value="ISPD_synthase_CS"/>
</dbReference>
<gene>
    <name evidence="10 13" type="primary">ispDF</name>
    <name evidence="13" type="ordered locus">Hfelis_02250</name>
</gene>
<sequence length="408" mass="45227">MPKLKETKLKEIDFSVFKGMGVSLILAAAGQGRRFVEGLEGLENLKKQWILVHGMPLWQRVYEQFARLGCFERIVIVVSNPVERVFVQQRLPSACVVVGGESRQESVQNALVHVESHFVVVSDVARFGLDLRVLFNLFDTMQKQTLDGVAPAMPPSDTLVCGTPPWTLNRQEVRCVQTPQICLTSSLKKAYGLGKFTDESSALLHLGARVEFIEGSAHLHKLTHRWDFAILAPLIDPPTQHTGMGFDTHAFELHKPLKLGGILIESADCQNLGLKAHSDGDVLLHALSDAILGAIKGGDIGMYFSDQDPRFKNMDSAIMLQEIYALLQNMGYIVQSVDLNLLTEIPKIAPYRERICQNVANLLRIHPHQVNLKATTLEGLGFIGRKEGMGAQAVVQITSRPIDLHEKS</sequence>
<keyword evidence="5 10" id="KW-0548">Nucleotidyltransferase</keyword>
<feature type="region of interest" description="2-C-methyl-D-erythritol 4-phosphate cytidylyltransferase" evidence="10">
    <location>
        <begin position="1"/>
        <end position="241"/>
    </location>
</feature>
<feature type="site" description="Transition state stabilizer" evidence="10">
    <location>
        <position position="34"/>
    </location>
</feature>
<accession>E7AD44</accession>
<evidence type="ECO:0000256" key="9">
    <source>
        <dbReference type="ARBA" id="ARBA00023268"/>
    </source>
</evidence>
<keyword evidence="8 10" id="KW-0456">Lyase</keyword>
<feature type="binding site" evidence="10">
    <location>
        <begin position="304"/>
        <end position="308"/>
    </location>
    <ligand>
        <name>4-CDP-2-C-methyl-D-erythritol 2-phosphate</name>
        <dbReference type="ChEBI" id="CHEBI:57919"/>
    </ligand>
</feature>
<feature type="site" description="Positions MEP for the nucleophilic attack" evidence="10">
    <location>
        <position position="170"/>
    </location>
</feature>
<dbReference type="PANTHER" id="PTHR43181">
    <property type="entry name" value="2-C-METHYL-D-ERYTHRITOL 2,4-CYCLODIPHOSPHATE SYNTHASE, CHLOROPLASTIC"/>
    <property type="match status" value="1"/>
</dbReference>
<evidence type="ECO:0000256" key="7">
    <source>
        <dbReference type="ARBA" id="ARBA00023229"/>
    </source>
</evidence>
<comment type="pathway">
    <text evidence="10">Isoprenoid biosynthesis; isopentenyl diphosphate biosynthesis via DXP pathway; isopentenyl diphosphate from 1-deoxy-D-xylulose 5-phosphate: step 2/6.</text>
</comment>
<dbReference type="SUPFAM" id="SSF69765">
    <property type="entry name" value="IpsF-like"/>
    <property type="match status" value="1"/>
</dbReference>
<comment type="similarity">
    <text evidence="10">In the N-terminal section; belongs to the IspD/TarI cytidylyltransferase family. IspD subfamily.</text>
</comment>
<dbReference type="Proteomes" id="UP000007934">
    <property type="component" value="Chromosome"/>
</dbReference>
<keyword evidence="6 10" id="KW-0479">Metal-binding</keyword>
<feature type="binding site" evidence="10">
    <location>
        <position position="249"/>
    </location>
    <ligand>
        <name>a divalent metal cation</name>
        <dbReference type="ChEBI" id="CHEBI:60240"/>
    </ligand>
</feature>
<reference evidence="13 14" key="1">
    <citation type="journal article" date="2011" name="Genome Biol. Evol.">
        <title>Comparative whole genome sequence analysis of the carcinogenic bacterial model pathogen Helicobacter felis.</title>
        <authorList>
            <person name="Arnold I.C."/>
            <person name="Zigova Z."/>
            <person name="Holden M."/>
            <person name="Lawley T.D."/>
            <person name="Rad R."/>
            <person name="Dougan G."/>
            <person name="Falkow S."/>
            <person name="Bentley S.D."/>
            <person name="Muller A."/>
        </authorList>
    </citation>
    <scope>NUCLEOTIDE SEQUENCE [LARGE SCALE GENOMIC DNA]</scope>
    <source>
        <strain evidence="14">ATCC 49179 / CCUG 28539 / NCTC 12436 / CS1</strain>
    </source>
</reference>
<evidence type="ECO:0000313" key="13">
    <source>
        <dbReference type="EMBL" id="CBY82309.1"/>
    </source>
</evidence>
<dbReference type="HAMAP" id="MF_01520">
    <property type="entry name" value="IspDF"/>
    <property type="match status" value="1"/>
</dbReference>
<feature type="binding site" evidence="10">
    <location>
        <position position="385"/>
    </location>
    <ligand>
        <name>4-CDP-2-C-methyl-D-erythritol 2-phosphate</name>
        <dbReference type="ChEBI" id="CHEBI:57919"/>
    </ligand>
</feature>
<proteinExistence type="inferred from homology"/>
<dbReference type="RefSeq" id="WP_013468681.1">
    <property type="nucleotide sequence ID" value="NC_014810.2"/>
</dbReference>
<dbReference type="SUPFAM" id="SSF53448">
    <property type="entry name" value="Nucleotide-diphospho-sugar transferases"/>
    <property type="match status" value="1"/>
</dbReference>
<comment type="caution">
    <text evidence="10">Lacks conserved residue(s) required for the propagation of feature annotation.</text>
</comment>
<dbReference type="GO" id="GO:0016114">
    <property type="term" value="P:terpenoid biosynthetic process"/>
    <property type="evidence" value="ECO:0007669"/>
    <property type="project" value="InterPro"/>
</dbReference>
<dbReference type="GO" id="GO:0008685">
    <property type="term" value="F:2-C-methyl-D-erythritol 2,4-cyclodiphosphate synthase activity"/>
    <property type="evidence" value="ECO:0007669"/>
    <property type="project" value="UniProtKB-UniRule"/>
</dbReference>
<comment type="similarity">
    <text evidence="11">Belongs to the IspF family.</text>
</comment>
<dbReference type="Gene3D" id="3.30.1330.50">
    <property type="entry name" value="2-C-methyl-D-erythritol 2,4-cyclodiphosphate synthase"/>
    <property type="match status" value="1"/>
</dbReference>
<feature type="binding site" evidence="10">
    <location>
        <position position="285"/>
    </location>
    <ligand>
        <name>a divalent metal cation</name>
        <dbReference type="ChEBI" id="CHEBI:60240"/>
    </ligand>
</feature>
<dbReference type="KEGG" id="hfe:HFELIS_02250"/>
<dbReference type="EC" id="2.7.7.60" evidence="10"/>
<feature type="binding site" evidence="10">
    <location>
        <begin position="277"/>
        <end position="278"/>
    </location>
    <ligand>
        <name>4-CDP-2-C-methyl-D-erythritol 2-phosphate</name>
        <dbReference type="ChEBI" id="CHEBI:57919"/>
    </ligand>
</feature>
<dbReference type="HOGENOM" id="CLU_042800_2_6_7"/>
<organism evidence="13 14">
    <name type="scientific">Helicobacter felis (strain ATCC 49179 / CCUG 28539 / NCTC 12436 / CS1)</name>
    <dbReference type="NCBI Taxonomy" id="936155"/>
    <lineage>
        <taxon>Bacteria</taxon>
        <taxon>Pseudomonadati</taxon>
        <taxon>Campylobacterota</taxon>
        <taxon>Epsilonproteobacteria</taxon>
        <taxon>Campylobacterales</taxon>
        <taxon>Helicobacteraceae</taxon>
        <taxon>Helicobacter</taxon>
    </lineage>
</organism>
<dbReference type="AlphaFoldDB" id="E7AD44"/>
<feature type="site" description="Transition state stabilizer" evidence="10">
    <location>
        <position position="376"/>
    </location>
</feature>
<evidence type="ECO:0000259" key="12">
    <source>
        <dbReference type="Pfam" id="PF02542"/>
    </source>
</evidence>
<dbReference type="GeneID" id="36134837"/>
<dbReference type="eggNOG" id="COG1211">
    <property type="taxonomic scope" value="Bacteria"/>
</dbReference>
<dbReference type="InterPro" id="IPR026596">
    <property type="entry name" value="IspD/F"/>
</dbReference>
<dbReference type="STRING" id="936155.HFELIS_02250"/>
<dbReference type="CDD" id="cd00554">
    <property type="entry name" value="MECDP_synthase"/>
    <property type="match status" value="1"/>
</dbReference>
<feature type="site" description="Transition state stabilizer" evidence="10">
    <location>
        <position position="47"/>
    </location>
</feature>
<evidence type="ECO:0000256" key="8">
    <source>
        <dbReference type="ARBA" id="ARBA00023239"/>
    </source>
</evidence>
<name>E7AD44_HELFC</name>
<feature type="site" description="Positions MEP for the nucleophilic attack" evidence="10">
    <location>
        <position position="221"/>
    </location>
</feature>
<keyword evidence="4 10" id="KW-0808">Transferase</keyword>
<dbReference type="NCBIfam" id="TIGR00151">
    <property type="entry name" value="ispF"/>
    <property type="match status" value="1"/>
</dbReference>
<dbReference type="EC" id="4.6.1.12" evidence="10"/>
<dbReference type="InterPro" id="IPR034683">
    <property type="entry name" value="IspD/TarI"/>
</dbReference>
<feature type="binding site" evidence="10">
    <location>
        <position position="247"/>
    </location>
    <ligand>
        <name>a divalent metal cation</name>
        <dbReference type="ChEBI" id="CHEBI:60240"/>
    </ligand>
</feature>
<feature type="site" description="Transition state stabilizer" evidence="10">
    <location>
        <position position="277"/>
    </location>
</feature>
<keyword evidence="9 10" id="KW-0511">Multifunctional enzyme</keyword>
<comment type="function">
    <text evidence="10">Bifunctional enzyme that catalyzes the formation of 4-diphosphocytidyl-2-C-methyl-D-erythritol from CTP and 2-C-methyl-D-erythritol 4-phosphate (MEP) (IspD), and catalyzes the conversion of 4-diphosphocytidyl-2-C-methyl-D-erythritol 2-phosphate (CDP-ME2P) to 2-C-methyl-D-erythritol 2,4-cyclodiphosphate (ME-CPP) with a corresponding release of cytidine 5-monophosphate (CMP) (IspF).</text>
</comment>
<evidence type="ECO:0000256" key="3">
    <source>
        <dbReference type="ARBA" id="ARBA00004709"/>
    </source>
</evidence>
<comment type="catalytic activity">
    <reaction evidence="1 10 11">
        <text>4-CDP-2-C-methyl-D-erythritol 2-phosphate = 2-C-methyl-D-erythritol 2,4-cyclic diphosphate + CMP</text>
        <dbReference type="Rhea" id="RHEA:23864"/>
        <dbReference type="ChEBI" id="CHEBI:57919"/>
        <dbReference type="ChEBI" id="CHEBI:58483"/>
        <dbReference type="ChEBI" id="CHEBI:60377"/>
        <dbReference type="EC" id="4.6.1.12"/>
    </reaction>
</comment>
<keyword evidence="7 10" id="KW-0414">Isoprene biosynthesis</keyword>
<evidence type="ECO:0000256" key="5">
    <source>
        <dbReference type="ARBA" id="ARBA00022695"/>
    </source>
</evidence>
<keyword evidence="14" id="KW-1185">Reference proteome</keyword>
<feature type="binding site" evidence="10">
    <location>
        <position position="382"/>
    </location>
    <ligand>
        <name>4-CDP-2-C-methyl-D-erythritol 2-phosphate</name>
        <dbReference type="ChEBI" id="CHEBI:57919"/>
    </ligand>
</feature>
<comment type="cofactor">
    <cofactor evidence="2 10">
        <name>a divalent metal cation</name>
        <dbReference type="ChEBI" id="CHEBI:60240"/>
    </cofactor>
</comment>
<dbReference type="PROSITE" id="PS01350">
    <property type="entry name" value="ISPF"/>
    <property type="match status" value="1"/>
</dbReference>
<dbReference type="Pfam" id="PF02542">
    <property type="entry name" value="YgbB"/>
    <property type="match status" value="1"/>
</dbReference>
<evidence type="ECO:0000256" key="10">
    <source>
        <dbReference type="HAMAP-Rule" id="MF_01520"/>
    </source>
</evidence>
<dbReference type="InterPro" id="IPR020555">
    <property type="entry name" value="MECDP_synthase_CS"/>
</dbReference>
<dbReference type="InterPro" id="IPR003526">
    <property type="entry name" value="MECDP_synthase"/>
</dbReference>
<dbReference type="EMBL" id="FQ670179">
    <property type="protein sequence ID" value="CBY82309.1"/>
    <property type="molecule type" value="Genomic_DNA"/>
</dbReference>
<evidence type="ECO:0000313" key="14">
    <source>
        <dbReference type="Proteomes" id="UP000007934"/>
    </source>
</evidence>
<evidence type="ECO:0000256" key="6">
    <source>
        <dbReference type="ARBA" id="ARBA00022723"/>
    </source>
</evidence>
<dbReference type="Pfam" id="PF01128">
    <property type="entry name" value="IspD"/>
    <property type="match status" value="1"/>
</dbReference>
<dbReference type="UniPathway" id="UPA00056">
    <property type="reaction ID" value="UER00093"/>
</dbReference>
<dbReference type="GO" id="GO:0046872">
    <property type="term" value="F:metal ion binding"/>
    <property type="evidence" value="ECO:0007669"/>
    <property type="project" value="UniProtKB-KW"/>
</dbReference>
<dbReference type="eggNOG" id="COG0245">
    <property type="taxonomic scope" value="Bacteria"/>
</dbReference>
<evidence type="ECO:0000256" key="4">
    <source>
        <dbReference type="ARBA" id="ARBA00022679"/>
    </source>
</evidence>
<dbReference type="PROSITE" id="PS01295">
    <property type="entry name" value="ISPD"/>
    <property type="match status" value="1"/>
</dbReference>
<dbReference type="PANTHER" id="PTHR43181:SF1">
    <property type="entry name" value="2-C-METHYL-D-ERYTHRITOL 2,4-CYCLODIPHOSPHATE SYNTHASE, CHLOROPLASTIC"/>
    <property type="match status" value="1"/>
</dbReference>
<dbReference type="HAMAP" id="MF_00107">
    <property type="entry name" value="IspF"/>
    <property type="match status" value="1"/>
</dbReference>
<feature type="binding site" evidence="10">
    <location>
        <begin position="375"/>
        <end position="378"/>
    </location>
    <ligand>
        <name>4-CDP-2-C-methyl-D-erythritol 2-phosphate</name>
        <dbReference type="ChEBI" id="CHEBI:57919"/>
    </ligand>
</feature>
<comment type="pathway">
    <text evidence="3 10">Isoprenoid biosynthesis; isopentenyl diphosphate biosynthesis via DXP pathway; isopentenyl diphosphate from 1-deoxy-D-xylulose 5-phosphate: step 4/6.</text>
</comment>
<feature type="region of interest" description="2-C-methyl-D-erythritol 2,4-cyclodiphosphate synthase" evidence="10">
    <location>
        <begin position="241"/>
        <end position="408"/>
    </location>
</feature>
<protein>
    <recommendedName>
        <fullName evidence="10">Bifunctional enzyme IspD/IspF</fullName>
    </recommendedName>
    <domain>
        <recommendedName>
            <fullName evidence="10">2-C-methyl-D-erythritol 4-phosphate cytidylyltransferase</fullName>
            <ecNumber evidence="10">2.7.7.60</ecNumber>
        </recommendedName>
        <alternativeName>
            <fullName evidence="10">4-diphosphocytidyl-2C-methyl-D-erythritol synthase</fullName>
        </alternativeName>
        <alternativeName>
            <fullName evidence="10">MEP cytidylyltransferase</fullName>
            <shortName evidence="10">MCT</shortName>
        </alternativeName>
    </domain>
    <domain>
        <recommendedName>
            <fullName evidence="10">2-C-methyl-D-erythritol 2,4-cyclodiphosphate synthase</fullName>
            <shortName evidence="10">MECDP-synthase</shortName>
            <shortName evidence="10">MECPP-synthase</shortName>
            <shortName evidence="10">MECPS</shortName>
            <ecNumber evidence="10">4.6.1.12</ecNumber>
        </recommendedName>
    </domain>
</protein>
<comment type="catalytic activity">
    <reaction evidence="10">
        <text>2-C-methyl-D-erythritol 4-phosphate + CTP + H(+) = 4-CDP-2-C-methyl-D-erythritol + diphosphate</text>
        <dbReference type="Rhea" id="RHEA:13429"/>
        <dbReference type="ChEBI" id="CHEBI:15378"/>
        <dbReference type="ChEBI" id="CHEBI:33019"/>
        <dbReference type="ChEBI" id="CHEBI:37563"/>
        <dbReference type="ChEBI" id="CHEBI:57823"/>
        <dbReference type="ChEBI" id="CHEBI:58262"/>
        <dbReference type="EC" id="2.7.7.60"/>
    </reaction>
</comment>
<evidence type="ECO:0000256" key="11">
    <source>
        <dbReference type="RuleBase" id="RU004395"/>
    </source>
</evidence>
<feature type="binding site" evidence="10">
    <location>
        <begin position="247"/>
        <end position="249"/>
    </location>
    <ligand>
        <name>4-CDP-2-C-methyl-D-erythritol 2-phosphate</name>
        <dbReference type="ChEBI" id="CHEBI:57919"/>
    </ligand>
</feature>
<evidence type="ECO:0000256" key="1">
    <source>
        <dbReference type="ARBA" id="ARBA00000200"/>
    </source>
</evidence>
<dbReference type="Gene3D" id="3.90.550.10">
    <property type="entry name" value="Spore Coat Polysaccharide Biosynthesis Protein SpsA, Chain A"/>
    <property type="match status" value="1"/>
</dbReference>
<dbReference type="GO" id="GO:0019288">
    <property type="term" value="P:isopentenyl diphosphate biosynthetic process, methylerythritol 4-phosphate pathway"/>
    <property type="evidence" value="ECO:0007669"/>
    <property type="project" value="UniProtKB-UniRule"/>
</dbReference>
<feature type="domain" description="2-C-methyl-D-erythritol 2,4-cyclodiphosphate synthase" evidence="12">
    <location>
        <begin position="242"/>
        <end position="397"/>
    </location>
</feature>
<evidence type="ECO:0000256" key="2">
    <source>
        <dbReference type="ARBA" id="ARBA00001968"/>
    </source>
</evidence>
<dbReference type="GO" id="GO:0050518">
    <property type="term" value="F:2-C-methyl-D-erythritol 4-phosphate cytidylyltransferase activity"/>
    <property type="evidence" value="ECO:0007669"/>
    <property type="project" value="UniProtKB-UniRule"/>
</dbReference>
<dbReference type="InterPro" id="IPR029044">
    <property type="entry name" value="Nucleotide-diphossugar_trans"/>
</dbReference>